<gene>
    <name evidence="1" type="ORF">HGB38_15255</name>
</gene>
<proteinExistence type="predicted"/>
<dbReference type="Proteomes" id="UP000540698">
    <property type="component" value="Unassembled WGS sequence"/>
</dbReference>
<keyword evidence="2" id="KW-1185">Reference proteome</keyword>
<dbReference type="InterPro" id="IPR036291">
    <property type="entry name" value="NAD(P)-bd_dom_sf"/>
</dbReference>
<dbReference type="EMBL" id="JAAXOS010000007">
    <property type="protein sequence ID" value="NKY27578.1"/>
    <property type="molecule type" value="Genomic_DNA"/>
</dbReference>
<dbReference type="SUPFAM" id="SSF51735">
    <property type="entry name" value="NAD(P)-binding Rossmann-fold domains"/>
    <property type="match status" value="1"/>
</dbReference>
<sequence>MPTHVIVGRGATASATAALLAESGDRVRMVSRSGAGPEHPQIERIAMDALDTAALAAVTEGAETLFNMAMPAYHTWPQTIPPLFGSIRSVAERTGANYVMLGNLYGYGPVDGPVTEQSPLAATGPKGRVRARMWREAEEAHRAGRVRVTEVRAGQFVGPGAISLFTLLAQPKILARQLALLPQELDLPHAYTAVGDAAAAAVAVARDERAWGRPWHAPSITTTVREIAGRFAAAAGATEPRLAVMNDRELTLLGLTDPFYAELFETYHMSHEVFTVDDSAIRDTFGLKASDLDEVFAQVVRGG</sequence>
<protein>
    <submittedName>
        <fullName evidence="1">NAD-dependent epimerase</fullName>
    </submittedName>
</protein>
<evidence type="ECO:0000313" key="2">
    <source>
        <dbReference type="Proteomes" id="UP000540698"/>
    </source>
</evidence>
<accession>A0A7X6R3P2</accession>
<dbReference type="RefSeq" id="WP_062976188.1">
    <property type="nucleotide sequence ID" value="NZ_JAAXOS010000007.1"/>
</dbReference>
<comment type="caution">
    <text evidence="1">The sequence shown here is derived from an EMBL/GenBank/DDBJ whole genome shotgun (WGS) entry which is preliminary data.</text>
</comment>
<name>A0A7X6R3P2_9NOCA</name>
<evidence type="ECO:0000313" key="1">
    <source>
        <dbReference type="EMBL" id="NKY27578.1"/>
    </source>
</evidence>
<reference evidence="1 2" key="1">
    <citation type="submission" date="2020-04" db="EMBL/GenBank/DDBJ databases">
        <title>MicrobeNet Type strains.</title>
        <authorList>
            <person name="Nicholson A.C."/>
        </authorList>
    </citation>
    <scope>NUCLEOTIDE SEQUENCE [LARGE SCALE GENOMIC DNA]</scope>
    <source>
        <strain evidence="1 2">DSM 44956</strain>
    </source>
</reference>
<dbReference type="AlphaFoldDB" id="A0A7X6R3P2"/>
<organism evidence="1 2">
    <name type="scientific">Nocardia gamkensis</name>
    <dbReference type="NCBI Taxonomy" id="352869"/>
    <lineage>
        <taxon>Bacteria</taxon>
        <taxon>Bacillati</taxon>
        <taxon>Actinomycetota</taxon>
        <taxon>Actinomycetes</taxon>
        <taxon>Mycobacteriales</taxon>
        <taxon>Nocardiaceae</taxon>
        <taxon>Nocardia</taxon>
    </lineage>
</organism>
<dbReference type="Gene3D" id="3.40.50.720">
    <property type="entry name" value="NAD(P)-binding Rossmann-like Domain"/>
    <property type="match status" value="1"/>
</dbReference>